<evidence type="ECO:0000313" key="9">
    <source>
        <dbReference type="Proteomes" id="UP000193711"/>
    </source>
</evidence>
<keyword evidence="5" id="KW-0966">Cell projection</keyword>
<evidence type="ECO:0000256" key="5">
    <source>
        <dbReference type="ARBA" id="ARBA00023273"/>
    </source>
</evidence>
<dbReference type="STRING" id="1891671.SAMN06295885_3133"/>
<dbReference type="Proteomes" id="UP000193711">
    <property type="component" value="Unassembled WGS sequence"/>
</dbReference>
<organism evidence="8 9">
    <name type="scientific">Rathayibacter oskolensis</name>
    <dbReference type="NCBI Taxonomy" id="1891671"/>
    <lineage>
        <taxon>Bacteria</taxon>
        <taxon>Bacillati</taxon>
        <taxon>Actinomycetota</taxon>
        <taxon>Actinomycetes</taxon>
        <taxon>Micrococcales</taxon>
        <taxon>Microbacteriaceae</taxon>
        <taxon>Rathayibacter</taxon>
    </lineage>
</organism>
<accession>A0A1X7PEL6</accession>
<dbReference type="AlphaFoldDB" id="A0A1X7PEL6"/>
<gene>
    <name evidence="8" type="ORF">SAMN06295885_3133</name>
</gene>
<evidence type="ECO:0000256" key="6">
    <source>
        <dbReference type="SAM" id="SignalP"/>
    </source>
</evidence>
<keyword evidence="6" id="KW-0732">Signal</keyword>
<sequence length="1099" mass="110780">MTTTTSAARRRVLPAWAALLALLSTLLSAAPASAASAAGTTVTLTGVVRTLAVDVVPEAEDGARSSAAQEDVLQKVLIVGDRTYDLAGLAVDSDIVARIVGRLVDSRLEVLSVSALGDAIAAPQTRGVAGVASVPTTGTTRVLTMLAYWTEPDSVTPARAASVMYSDGNAWFRDASYSTLGQVGDVTPWLKIDGPAGGCYADRHQIMSQAQAAAAAVGFDPAAYDNVVVYFPNCGGDAAGYAGWGYVGATGTWLNGYMNRRVSVHEQGHNYGLWHSHSYICDQGGLSGDCYLSDYGDPYDAMGNSNYVGHFNASQKSLLGWLDGRTVDLSSGGSATLVPMADDGMGTHAAVMRRENGTSYWVEYRQPVDFDSGLPVEATDGVLIHVSGPDSGSPDTGASLIDPLTSDGNSAYESSLSAGESWRSPDGVLLRVGAVTAEGATVTVSTAPSPALQVTPSQLDFPTTTVGTRSAAQVVTLRNTGNAPLPLTSIATTGPDAAAFVRGTTSCGTTLAVAASCTVPIQYAPTVDDYDSAQLTIVDGAAGSPHIVELYGYSVPGLQTSMPTPVVSGSAVVGQTLTANAGTWDPGVTLAYQWKRKGGAYIAGATGPSYTLTASDLGTTVSVSVTGTKPGYYPATKSSASTATVTNATAITGPTPTVTGSAVVGGTLTAVPGSWSPAPVALAYQWRRGGAAITGATASTYSPVAADSGAAITVTVTGTKTGFTAVSKSSAAVTVAAGPLTLTPTPTISGATSVGSTLTARAGTWDSGVSLTYQWKRSNGVSISGATSSTYVLTSADVGATVTVSVTGTKPGYSPATRTSAATAVVTAGSTAITGPVPTITGTATVGQTLTAVAGTWSPAPVALAYQWRRGGTAISGATGSTYRLVAADVNAQITVSVTGSKTGSTSVTRVSTAMTIAPALQTLMPTPTITGTRTVGQTLTAVPGTWDTGVTLSYQWKRNGGVYINGATKATYVLTDRDLGATLTVSVTGTKPGYSPATKTSATTSTVAAGTLTVATPTITGTAKVGQTLTAVPGTWGPGTVSYTYQWKRGGVAVSGATAATYKPVSADAGKVLTVTVTGTKPGFTTASKTSGGRTVAK</sequence>
<evidence type="ECO:0000256" key="3">
    <source>
        <dbReference type="ARBA" id="ARBA00022490"/>
    </source>
</evidence>
<evidence type="ECO:0000256" key="1">
    <source>
        <dbReference type="ARBA" id="ARBA00004138"/>
    </source>
</evidence>
<dbReference type="NCBIfam" id="NF012200">
    <property type="entry name" value="choice_anch_D"/>
    <property type="match status" value="1"/>
</dbReference>
<keyword evidence="3" id="KW-0963">Cytoplasm</keyword>
<dbReference type="SUPFAM" id="SSF55486">
    <property type="entry name" value="Metalloproteases ('zincins'), catalytic domain"/>
    <property type="match status" value="1"/>
</dbReference>
<keyword evidence="9" id="KW-1185">Reference proteome</keyword>
<evidence type="ECO:0000313" key="8">
    <source>
        <dbReference type="EMBL" id="SMH48829.1"/>
    </source>
</evidence>
<feature type="chain" id="PRO_5039079544" description="HYDIN/VesB/CFA65-like Ig-like domain-containing protein" evidence="6">
    <location>
        <begin position="35"/>
        <end position="1099"/>
    </location>
</feature>
<dbReference type="InterPro" id="IPR053879">
    <property type="entry name" value="HYDIN_VesB_CFA65-like_Ig"/>
</dbReference>
<dbReference type="Gene3D" id="2.60.40.2700">
    <property type="match status" value="6"/>
</dbReference>
<feature type="signal peptide" evidence="6">
    <location>
        <begin position="1"/>
        <end position="34"/>
    </location>
</feature>
<dbReference type="InterPro" id="IPR006311">
    <property type="entry name" value="TAT_signal"/>
</dbReference>
<feature type="domain" description="HYDIN/VesB/CFA65-like Ig-like" evidence="7">
    <location>
        <begin position="450"/>
        <end position="552"/>
    </location>
</feature>
<evidence type="ECO:0000259" key="7">
    <source>
        <dbReference type="Pfam" id="PF22544"/>
    </source>
</evidence>
<dbReference type="EMBL" id="FXBM01000003">
    <property type="protein sequence ID" value="SMH48829.1"/>
    <property type="molecule type" value="Genomic_DNA"/>
</dbReference>
<comment type="subcellular location">
    <subcellularLocation>
        <location evidence="1">Cell projection</location>
        <location evidence="1">Cilium</location>
    </subcellularLocation>
    <subcellularLocation>
        <location evidence="2">Cytoplasm</location>
    </subcellularLocation>
</comment>
<evidence type="ECO:0000256" key="4">
    <source>
        <dbReference type="ARBA" id="ARBA00023069"/>
    </source>
</evidence>
<protein>
    <recommendedName>
        <fullName evidence="7">HYDIN/VesB/CFA65-like Ig-like domain-containing protein</fullName>
    </recommendedName>
</protein>
<dbReference type="Pfam" id="PF22544">
    <property type="entry name" value="HYDIN_VesB_CFA65-like_Ig"/>
    <property type="match status" value="1"/>
</dbReference>
<dbReference type="PROSITE" id="PS51318">
    <property type="entry name" value="TAT"/>
    <property type="match status" value="1"/>
</dbReference>
<dbReference type="Gene3D" id="2.60.40.10">
    <property type="entry name" value="Immunoglobulins"/>
    <property type="match status" value="1"/>
</dbReference>
<dbReference type="InterPro" id="IPR013783">
    <property type="entry name" value="Ig-like_fold"/>
</dbReference>
<dbReference type="GO" id="GO:0005975">
    <property type="term" value="P:carbohydrate metabolic process"/>
    <property type="evidence" value="ECO:0007669"/>
    <property type="project" value="UniProtKB-ARBA"/>
</dbReference>
<name>A0A1X7PEL6_9MICO</name>
<proteinExistence type="predicted"/>
<dbReference type="OrthoDB" id="9761789at2"/>
<dbReference type="RefSeq" id="WP_085477549.1">
    <property type="nucleotide sequence ID" value="NZ_FXBM01000003.1"/>
</dbReference>
<evidence type="ECO:0000256" key="2">
    <source>
        <dbReference type="ARBA" id="ARBA00004496"/>
    </source>
</evidence>
<reference evidence="9" key="1">
    <citation type="submission" date="2017-04" db="EMBL/GenBank/DDBJ databases">
        <authorList>
            <person name="Varghese N."/>
            <person name="Submissions S."/>
        </authorList>
    </citation>
    <scope>NUCLEOTIDE SEQUENCE [LARGE SCALE GENOMIC DNA]</scope>
    <source>
        <strain evidence="9">VKM Ac-2121</strain>
    </source>
</reference>
<keyword evidence="4" id="KW-0969">Cilium</keyword>